<dbReference type="AlphaFoldDB" id="C6SBJ0"/>
<name>C6SBJ0_NEIME</name>
<reference evidence="1" key="1">
    <citation type="journal article" date="2008" name="Proc. Natl. Acad. Sci. U.S.A.">
        <title>Whole-genome comparison of disease and carriage strains provides insights into virulence evolution in Neisseria meningitidis.</title>
        <authorList>
            <person name="Schoen C."/>
            <person name="Blom J."/>
            <person name="Claus H."/>
            <person name="Schramm-Glueck A."/>
            <person name="Brandt P."/>
            <person name="Mueller T."/>
            <person name="Goesmann A."/>
            <person name="Joseph B."/>
            <person name="Konietzny S."/>
            <person name="Kurzai O."/>
            <person name="Schmitt C."/>
            <person name="Friedrich T."/>
            <person name="Linke B."/>
            <person name="Vogel U."/>
            <person name="Frosch M."/>
        </authorList>
    </citation>
    <scope>NUCLEOTIDE SEQUENCE</scope>
    <source>
        <strain evidence="1">Alpha153</strain>
    </source>
</reference>
<protein>
    <submittedName>
        <fullName evidence="1">Uncharacterized protein</fullName>
    </submittedName>
</protein>
<gene>
    <name evidence="1" type="ORF">NME_0652</name>
</gene>
<organism evidence="1">
    <name type="scientific">Neisseria meningitidis alpha153</name>
    <dbReference type="NCBI Taxonomy" id="663926"/>
    <lineage>
        <taxon>Bacteria</taxon>
        <taxon>Pseudomonadati</taxon>
        <taxon>Pseudomonadota</taxon>
        <taxon>Betaproteobacteria</taxon>
        <taxon>Neisseriales</taxon>
        <taxon>Neisseriaceae</taxon>
        <taxon>Neisseria</taxon>
    </lineage>
</organism>
<sequence>MLPILKLSTMPSEAASDGIVPTGGYATPFFSR</sequence>
<evidence type="ECO:0000313" key="1">
    <source>
        <dbReference type="EMBL" id="CBA05001.1"/>
    </source>
</evidence>
<dbReference type="EMBL" id="AM889137">
    <property type="protein sequence ID" value="CBA05001.1"/>
    <property type="molecule type" value="Genomic_DNA"/>
</dbReference>
<proteinExistence type="predicted"/>
<accession>C6SBJ0</accession>